<organism evidence="3 4">
    <name type="scientific">Kitasatospora cineracea</name>
    <dbReference type="NCBI Taxonomy" id="88074"/>
    <lineage>
        <taxon>Bacteria</taxon>
        <taxon>Bacillati</taxon>
        <taxon>Actinomycetota</taxon>
        <taxon>Actinomycetes</taxon>
        <taxon>Kitasatosporales</taxon>
        <taxon>Streptomycetaceae</taxon>
        <taxon>Kitasatospora</taxon>
    </lineage>
</organism>
<name>A0A3N4S1F2_9ACTN</name>
<evidence type="ECO:0000313" key="2">
    <source>
        <dbReference type="EMBL" id="ROR46885.1"/>
    </source>
</evidence>
<evidence type="ECO:0008006" key="6">
    <source>
        <dbReference type="Google" id="ProtNLM"/>
    </source>
</evidence>
<feature type="chain" id="PRO_5044596216" description="HNH endonuclease" evidence="1">
    <location>
        <begin position="34"/>
        <end position="176"/>
    </location>
</feature>
<evidence type="ECO:0000313" key="4">
    <source>
        <dbReference type="Proteomes" id="UP000266906"/>
    </source>
</evidence>
<evidence type="ECO:0000313" key="5">
    <source>
        <dbReference type="Proteomes" id="UP000267408"/>
    </source>
</evidence>
<protein>
    <recommendedName>
        <fullName evidence="6">HNH endonuclease</fullName>
    </recommendedName>
</protein>
<comment type="caution">
    <text evidence="3">The sequence shown here is derived from an EMBL/GenBank/DDBJ whole genome shotgun (WGS) entry which is preliminary data.</text>
</comment>
<gene>
    <name evidence="3" type="ORF">EDD38_5431</name>
    <name evidence="2" type="ORF">EDD39_5179</name>
</gene>
<dbReference type="RefSeq" id="WP_030464122.1">
    <property type="nucleotide sequence ID" value="NZ_JBEXVB010000036.1"/>
</dbReference>
<evidence type="ECO:0000313" key="3">
    <source>
        <dbReference type="EMBL" id="RPE37049.1"/>
    </source>
</evidence>
<feature type="signal peptide" evidence="1">
    <location>
        <begin position="1"/>
        <end position="33"/>
    </location>
</feature>
<reference evidence="4 5" key="1">
    <citation type="submission" date="2018-11" db="EMBL/GenBank/DDBJ databases">
        <title>Sequencing the genomes of 1000 actinobacteria strains.</title>
        <authorList>
            <person name="Klenk H.-P."/>
        </authorList>
    </citation>
    <scope>NUCLEOTIDE SEQUENCE [LARGE SCALE GENOMIC DNA]</scope>
    <source>
        <strain evidence="2 5">DSM 44780</strain>
        <strain evidence="3 4">DSM 44781</strain>
    </source>
</reference>
<keyword evidence="4" id="KW-1185">Reference proteome</keyword>
<accession>A0A8G1UML1</accession>
<dbReference type="Proteomes" id="UP000266906">
    <property type="component" value="Unassembled WGS sequence"/>
</dbReference>
<dbReference type="OrthoDB" id="163358at2"/>
<proteinExistence type="predicted"/>
<dbReference type="EMBL" id="RKQG01000001">
    <property type="protein sequence ID" value="RPE37049.1"/>
    <property type="molecule type" value="Genomic_DNA"/>
</dbReference>
<evidence type="ECO:0000256" key="1">
    <source>
        <dbReference type="SAM" id="SignalP"/>
    </source>
</evidence>
<dbReference type="AlphaFoldDB" id="A0A3N4S1F2"/>
<sequence>MRSTPRIPAAAGTALAVALSGLILGFGTGTAHASTCSRSYLPLPDPVCTPGVYNPDVTQSTIQSTICVSGWTATVRPPTSYTNALKVQGIIAYGYADTSTSSYEEDHLVPLELGGSPRDPGNLWPEPYSGTKTATTKDGVETKLKNAVCSGKITLAAARTAIRTNWTTALTVTGIG</sequence>
<keyword evidence="1" id="KW-0732">Signal</keyword>
<dbReference type="EMBL" id="RJVJ01000001">
    <property type="protein sequence ID" value="ROR46885.1"/>
    <property type="molecule type" value="Genomic_DNA"/>
</dbReference>
<dbReference type="Proteomes" id="UP000267408">
    <property type="component" value="Unassembled WGS sequence"/>
</dbReference>
<accession>A0A3N4S1F2</accession>